<accession>A0AC61R8N7</accession>
<reference evidence="1" key="1">
    <citation type="submission" date="2019-04" db="EMBL/GenBank/DDBJ databases">
        <title>Microbes associate with the intestines of laboratory mice.</title>
        <authorList>
            <person name="Navarre W."/>
            <person name="Wong E."/>
            <person name="Huang K."/>
            <person name="Tropini C."/>
            <person name="Ng K."/>
            <person name="Yu B."/>
        </authorList>
    </citation>
    <scope>NUCLEOTIDE SEQUENCE</scope>
    <source>
        <strain evidence="1">NM09_H32</strain>
    </source>
</reference>
<name>A0AC61R8N7_9FIRM</name>
<keyword evidence="2" id="KW-1185">Reference proteome</keyword>
<evidence type="ECO:0000313" key="1">
    <source>
        <dbReference type="EMBL" id="TGY66386.1"/>
    </source>
</evidence>
<gene>
    <name evidence="1" type="ORF">E5336_04825</name>
</gene>
<comment type="caution">
    <text evidence="1">The sequence shown here is derived from an EMBL/GenBank/DDBJ whole genome shotgun (WGS) entry which is preliminary data.</text>
</comment>
<dbReference type="Proteomes" id="UP000308836">
    <property type="component" value="Unassembled WGS sequence"/>
</dbReference>
<dbReference type="EMBL" id="SRYG01000007">
    <property type="protein sequence ID" value="TGY66386.1"/>
    <property type="molecule type" value="Genomic_DNA"/>
</dbReference>
<sequence>MANSIDPYYFSLCRIEQEAEHEISFLSSSSLKLDVLTQAMSYDRISDNDYLKLLQMNFYKYDKMDRKKAKRYCLIKMQMLVDAKKHPYKRGRFKEVNFNNPLRGDFHSFSERRSSLLQGIEAAKIKRFLWFDVALYVLLLSLFVYGLHFSIFGSVLLSLMFFASLYAYFYFRVLDEQVADELERDLDLLDPLMQELEVSRKNSAAVHLFGKTKKGPESSNL</sequence>
<evidence type="ECO:0000313" key="2">
    <source>
        <dbReference type="Proteomes" id="UP000308836"/>
    </source>
</evidence>
<proteinExistence type="predicted"/>
<organism evidence="1 2">
    <name type="scientific">Dubosiella muris</name>
    <dbReference type="NCBI Taxonomy" id="3038133"/>
    <lineage>
        <taxon>Bacteria</taxon>
        <taxon>Bacillati</taxon>
        <taxon>Bacillota</taxon>
        <taxon>Erysipelotrichia</taxon>
        <taxon>Erysipelotrichales</taxon>
        <taxon>Erysipelotrichaceae</taxon>
        <taxon>Dubosiella</taxon>
    </lineage>
</organism>
<protein>
    <submittedName>
        <fullName evidence="1">Uncharacterized protein</fullName>
    </submittedName>
</protein>